<proteinExistence type="inferred from homology"/>
<gene>
    <name evidence="4" type="ORF">SAMN05192539_10982</name>
</gene>
<dbReference type="SUPFAM" id="SSF53098">
    <property type="entry name" value="Ribonuclease H-like"/>
    <property type="match status" value="1"/>
</dbReference>
<evidence type="ECO:0000313" key="5">
    <source>
        <dbReference type="Proteomes" id="UP000198866"/>
    </source>
</evidence>
<dbReference type="InterPro" id="IPR054353">
    <property type="entry name" value="IstA-like_C"/>
</dbReference>
<dbReference type="PANTHER" id="PTHR35004:SF7">
    <property type="entry name" value="INTEGRASE PROTEIN"/>
    <property type="match status" value="1"/>
</dbReference>
<evidence type="ECO:0000256" key="2">
    <source>
        <dbReference type="SAM" id="MobiDB-lite"/>
    </source>
</evidence>
<dbReference type="EMBL" id="FNYE01000098">
    <property type="protein sequence ID" value="SEK14320.1"/>
    <property type="molecule type" value="Genomic_DNA"/>
</dbReference>
<dbReference type="GO" id="GO:0015074">
    <property type="term" value="P:DNA integration"/>
    <property type="evidence" value="ECO:0007669"/>
    <property type="project" value="InterPro"/>
</dbReference>
<feature type="compositionally biased region" description="Basic and acidic residues" evidence="2">
    <location>
        <begin position="32"/>
        <end position="41"/>
    </location>
</feature>
<evidence type="ECO:0000256" key="1">
    <source>
        <dbReference type="ARBA" id="ARBA00009277"/>
    </source>
</evidence>
<dbReference type="Pfam" id="PF22483">
    <property type="entry name" value="Mu-transpos_C_2"/>
    <property type="match status" value="1"/>
</dbReference>
<dbReference type="GO" id="GO:0003676">
    <property type="term" value="F:nucleic acid binding"/>
    <property type="evidence" value="ECO:0007669"/>
    <property type="project" value="InterPro"/>
</dbReference>
<protein>
    <submittedName>
        <fullName evidence="4">Transposase</fullName>
    </submittedName>
</protein>
<dbReference type="PROSITE" id="PS50994">
    <property type="entry name" value="INTEGRASE"/>
    <property type="match status" value="1"/>
</dbReference>
<evidence type="ECO:0000259" key="3">
    <source>
        <dbReference type="PROSITE" id="PS50994"/>
    </source>
</evidence>
<dbReference type="InterPro" id="IPR036397">
    <property type="entry name" value="RNaseH_sf"/>
</dbReference>
<evidence type="ECO:0000313" key="4">
    <source>
        <dbReference type="EMBL" id="SEK14320.1"/>
    </source>
</evidence>
<dbReference type="RefSeq" id="WP_090874166.1">
    <property type="nucleotide sequence ID" value="NZ_FNYE01000098.1"/>
</dbReference>
<name>A0A1H7ERL9_9BURK</name>
<dbReference type="CDD" id="cd00093">
    <property type="entry name" value="HTH_XRE"/>
    <property type="match status" value="1"/>
</dbReference>
<keyword evidence="5" id="KW-1185">Reference proteome</keyword>
<sequence length="494" mass="56557">MKKDGEIKLLREERRKGVTQKLAAARTGMSERTARKYERAGKLPSQMKKPRTHRTRENPFSLDWPWVEEQLQRDSALQTKTLFALLCQAFPGRYQQGQLRTLQRHVQAWRVRHGPEQEVMFPQEHIPGRMAQSDFTSMNSLGVTIAGTQFPHLVYHLVLTYSNVEAVRVCFSESFEALAEGLEACLWQIGGVPEWHRTDNLSAAVRDLDREGMHEFTQNYRAVLAHYGMQPSANTAGCANQNGDVEQSHFRFKQAVDQALRVRGTRDFGSRCDYEHFLGELVRQRNLTRTQRFAADRAALKPLPEAPLDFTREVTVRVSRFSLIRVLNNHYSVPSRLIGASLKVRIRSEILDLYHGQAHVLTLPRLTGRNQRRIDYRHLIWSLVRKPGAFAAYCYRDELFPTTTFRRAYDALLAATPTKADREYLRLLHLAASTSETEIDRAIGRLMDDQRIPTLETVRELVTSPAPTSVPKIGKAAINLRDYDALIPSWSSHA</sequence>
<feature type="domain" description="Integrase catalytic" evidence="3">
    <location>
        <begin position="123"/>
        <end position="315"/>
    </location>
</feature>
<dbReference type="NCBIfam" id="NF033546">
    <property type="entry name" value="transpos_IS21"/>
    <property type="match status" value="1"/>
</dbReference>
<dbReference type="PANTHER" id="PTHR35004">
    <property type="entry name" value="TRANSPOSASE RV3428C-RELATED"/>
    <property type="match status" value="1"/>
</dbReference>
<dbReference type="Proteomes" id="UP000198866">
    <property type="component" value="Unassembled WGS sequence"/>
</dbReference>
<organism evidence="4 5">
    <name type="scientific">Paraburkholderia diazotrophica</name>
    <dbReference type="NCBI Taxonomy" id="667676"/>
    <lineage>
        <taxon>Bacteria</taxon>
        <taxon>Pseudomonadati</taxon>
        <taxon>Pseudomonadota</taxon>
        <taxon>Betaproteobacteria</taxon>
        <taxon>Burkholderiales</taxon>
        <taxon>Burkholderiaceae</taxon>
        <taxon>Paraburkholderia</taxon>
    </lineage>
</organism>
<dbReference type="OrthoDB" id="8875582at2"/>
<dbReference type="AlphaFoldDB" id="A0A1H7ERL9"/>
<feature type="region of interest" description="Disordered" evidence="2">
    <location>
        <begin position="18"/>
        <end position="57"/>
    </location>
</feature>
<comment type="similarity">
    <text evidence="1">Belongs to the transposase IS21/IS408/IS1162 family.</text>
</comment>
<dbReference type="InterPro" id="IPR012337">
    <property type="entry name" value="RNaseH-like_sf"/>
</dbReference>
<accession>A0A1H7ERL9</accession>
<dbReference type="InterPro" id="IPR001387">
    <property type="entry name" value="Cro/C1-type_HTH"/>
</dbReference>
<dbReference type="Gene3D" id="3.30.420.10">
    <property type="entry name" value="Ribonuclease H-like superfamily/Ribonuclease H"/>
    <property type="match status" value="1"/>
</dbReference>
<reference evidence="5" key="1">
    <citation type="submission" date="2016-10" db="EMBL/GenBank/DDBJ databases">
        <authorList>
            <person name="Varghese N."/>
            <person name="Submissions S."/>
        </authorList>
    </citation>
    <scope>NUCLEOTIDE SEQUENCE [LARGE SCALE GENOMIC DNA]</scope>
    <source>
        <strain evidence="5">LMG 26031</strain>
    </source>
</reference>
<dbReference type="STRING" id="667676.SAMN05192539_10982"/>
<dbReference type="InterPro" id="IPR001584">
    <property type="entry name" value="Integrase_cat-core"/>
</dbReference>